<dbReference type="GeneID" id="81473432"/>
<evidence type="ECO:0000256" key="1">
    <source>
        <dbReference type="ARBA" id="ARBA00004651"/>
    </source>
</evidence>
<evidence type="ECO:0000313" key="9">
    <source>
        <dbReference type="Proteomes" id="UP000661006"/>
    </source>
</evidence>
<feature type="transmembrane region" description="Helical" evidence="6">
    <location>
        <begin position="265"/>
        <end position="284"/>
    </location>
</feature>
<keyword evidence="5 6" id="KW-0472">Membrane</keyword>
<feature type="transmembrane region" description="Helical" evidence="6">
    <location>
        <begin position="188"/>
        <end position="208"/>
    </location>
</feature>
<dbReference type="PANTHER" id="PTHR43124:SF3">
    <property type="entry name" value="CHLORAMPHENICOL EFFLUX PUMP RV0191"/>
    <property type="match status" value="1"/>
</dbReference>
<accession>A0A9Q2ITN3</accession>
<keyword evidence="4 6" id="KW-1133">Transmembrane helix</keyword>
<evidence type="ECO:0000256" key="3">
    <source>
        <dbReference type="ARBA" id="ARBA00022692"/>
    </source>
</evidence>
<dbReference type="SUPFAM" id="SSF103473">
    <property type="entry name" value="MFS general substrate transporter"/>
    <property type="match status" value="1"/>
</dbReference>
<keyword evidence="2" id="KW-1003">Cell membrane</keyword>
<evidence type="ECO:0000256" key="4">
    <source>
        <dbReference type="ARBA" id="ARBA00022989"/>
    </source>
</evidence>
<evidence type="ECO:0000259" key="7">
    <source>
        <dbReference type="PROSITE" id="PS50850"/>
    </source>
</evidence>
<feature type="transmembrane region" description="Helical" evidence="6">
    <location>
        <begin position="100"/>
        <end position="117"/>
    </location>
</feature>
<evidence type="ECO:0000256" key="5">
    <source>
        <dbReference type="ARBA" id="ARBA00023136"/>
    </source>
</evidence>
<feature type="transmembrane region" description="Helical" evidence="6">
    <location>
        <begin position="34"/>
        <end position="54"/>
    </location>
</feature>
<dbReference type="EMBL" id="JABCQN010000001">
    <property type="protein sequence ID" value="MBF0869612.1"/>
    <property type="molecule type" value="Genomic_DNA"/>
</dbReference>
<dbReference type="Pfam" id="PF07690">
    <property type="entry name" value="MFS_1"/>
    <property type="match status" value="1"/>
</dbReference>
<feature type="transmembrane region" description="Helical" evidence="6">
    <location>
        <begin position="74"/>
        <end position="93"/>
    </location>
</feature>
<dbReference type="PROSITE" id="PS50850">
    <property type="entry name" value="MFS"/>
    <property type="match status" value="1"/>
</dbReference>
<comment type="caution">
    <text evidence="8">The sequence shown here is derived from an EMBL/GenBank/DDBJ whole genome shotgun (WGS) entry which is preliminary data.</text>
</comment>
<feature type="transmembrane region" description="Helical" evidence="6">
    <location>
        <begin position="296"/>
        <end position="314"/>
    </location>
</feature>
<dbReference type="InterPro" id="IPR036259">
    <property type="entry name" value="MFS_trans_sf"/>
</dbReference>
<proteinExistence type="predicted"/>
<sequence>MVGRFPPIPDLFHMELIEPVDVERVRPPHGVEPAMFALMLATFTIGTGEFAMMGLLPEFSHSLGISISRASSVISAYALGVVVGAPLIAVAGAKLPRRTLLLAMLVLFLVGNIGTILMPNLLDIEVMRFITGLPHGAFFGVSALVGASMVERARRGRAVGRVLSGIMFSTVVGSPLSTYAANHLGWRTAYGAISVLGLLCFAALWYFAPRDKPHPNANALAELGAFKRPQVLLTLLTSAIGFGGLFEVYTFLTTALSEVTRLPDWAVALYQIVWGLGMVAGNSFGGAMADRNINRTILFSLAASCVFMLAFWLLLPSPVAMLLITFLIPATLIGISPAIQSHLMEVAGDAQTLAASLNNSAFNIANAAGAWLGAFLVSSGLGLASIGWGSALLSAGGFLAYLITMAQARLSASR</sequence>
<protein>
    <submittedName>
        <fullName evidence="8">MFS transporter</fullName>
    </submittedName>
</protein>
<dbReference type="InterPro" id="IPR050189">
    <property type="entry name" value="MFS_Efflux_Transporters"/>
</dbReference>
<dbReference type="Proteomes" id="UP000661006">
    <property type="component" value="Unassembled WGS sequence"/>
</dbReference>
<feature type="transmembrane region" description="Helical" evidence="6">
    <location>
        <begin position="129"/>
        <end position="150"/>
    </location>
</feature>
<dbReference type="InterPro" id="IPR011701">
    <property type="entry name" value="MFS"/>
</dbReference>
<feature type="domain" description="Major facilitator superfamily (MFS) profile" evidence="7">
    <location>
        <begin position="34"/>
        <end position="409"/>
    </location>
</feature>
<feature type="transmembrane region" description="Helical" evidence="6">
    <location>
        <begin position="162"/>
        <end position="182"/>
    </location>
</feature>
<dbReference type="GO" id="GO:0005886">
    <property type="term" value="C:plasma membrane"/>
    <property type="evidence" value="ECO:0007669"/>
    <property type="project" value="UniProtKB-SubCell"/>
</dbReference>
<feature type="transmembrane region" description="Helical" evidence="6">
    <location>
        <begin position="229"/>
        <end position="253"/>
    </location>
</feature>
<name>A0A9Q2ITN3_GLUJA</name>
<reference evidence="8" key="2">
    <citation type="submission" date="2020-11" db="EMBL/GenBank/DDBJ databases">
        <title>Description of novel Gluconobacter species.</title>
        <authorList>
            <person name="Cleenwerck I."/>
            <person name="Cnockaert M."/>
            <person name="Borremans W."/>
            <person name="Wieme A.D."/>
            <person name="De Vuyst L."/>
            <person name="Vandamme P."/>
        </authorList>
    </citation>
    <scope>NUCLEOTIDE SEQUENCE</scope>
    <source>
        <strain evidence="8">R71697</strain>
    </source>
</reference>
<dbReference type="CDD" id="cd17324">
    <property type="entry name" value="MFS_NepI_like"/>
    <property type="match status" value="1"/>
</dbReference>
<dbReference type="PANTHER" id="PTHR43124">
    <property type="entry name" value="PURINE EFFLUX PUMP PBUE"/>
    <property type="match status" value="1"/>
</dbReference>
<feature type="transmembrane region" description="Helical" evidence="6">
    <location>
        <begin position="320"/>
        <end position="339"/>
    </location>
</feature>
<feature type="transmembrane region" description="Helical" evidence="6">
    <location>
        <begin position="383"/>
        <end position="404"/>
    </location>
</feature>
<dbReference type="Gene3D" id="1.20.1250.20">
    <property type="entry name" value="MFS general substrate transporter like domains"/>
    <property type="match status" value="1"/>
</dbReference>
<feature type="transmembrane region" description="Helical" evidence="6">
    <location>
        <begin position="360"/>
        <end position="377"/>
    </location>
</feature>
<gene>
    <name evidence="8" type="ORF">HKD32_01895</name>
</gene>
<evidence type="ECO:0000256" key="6">
    <source>
        <dbReference type="SAM" id="Phobius"/>
    </source>
</evidence>
<evidence type="ECO:0000256" key="2">
    <source>
        <dbReference type="ARBA" id="ARBA00022475"/>
    </source>
</evidence>
<keyword evidence="3 6" id="KW-0812">Transmembrane</keyword>
<dbReference type="GO" id="GO:0022857">
    <property type="term" value="F:transmembrane transporter activity"/>
    <property type="evidence" value="ECO:0007669"/>
    <property type="project" value="InterPro"/>
</dbReference>
<comment type="subcellular location">
    <subcellularLocation>
        <location evidence="1">Cell membrane</location>
        <topology evidence="1">Multi-pass membrane protein</topology>
    </subcellularLocation>
</comment>
<reference evidence="8" key="1">
    <citation type="submission" date="2020-04" db="EMBL/GenBank/DDBJ databases">
        <authorList>
            <person name="Sombolestani A."/>
        </authorList>
    </citation>
    <scope>NUCLEOTIDE SEQUENCE</scope>
    <source>
        <strain evidence="8">R71697</strain>
    </source>
</reference>
<evidence type="ECO:0000313" key="8">
    <source>
        <dbReference type="EMBL" id="MBF0869612.1"/>
    </source>
</evidence>
<organism evidence="8 9">
    <name type="scientific">Gluconobacter japonicus</name>
    <dbReference type="NCBI Taxonomy" id="376620"/>
    <lineage>
        <taxon>Bacteria</taxon>
        <taxon>Pseudomonadati</taxon>
        <taxon>Pseudomonadota</taxon>
        <taxon>Alphaproteobacteria</taxon>
        <taxon>Acetobacterales</taxon>
        <taxon>Acetobacteraceae</taxon>
        <taxon>Gluconobacter</taxon>
    </lineage>
</organism>
<dbReference type="RefSeq" id="WP_194257409.1">
    <property type="nucleotide sequence ID" value="NZ_JABCQN010000001.1"/>
</dbReference>
<dbReference type="AlphaFoldDB" id="A0A9Q2ITN3"/>
<dbReference type="InterPro" id="IPR020846">
    <property type="entry name" value="MFS_dom"/>
</dbReference>